<proteinExistence type="predicted"/>
<evidence type="ECO:0000313" key="1">
    <source>
        <dbReference type="EMBL" id="QZA77459.1"/>
    </source>
</evidence>
<evidence type="ECO:0000313" key="2">
    <source>
        <dbReference type="Proteomes" id="UP000825679"/>
    </source>
</evidence>
<dbReference type="EMBL" id="CP081150">
    <property type="protein sequence ID" value="QZA77459.1"/>
    <property type="molecule type" value="Genomic_DNA"/>
</dbReference>
<organism evidence="1 2">
    <name type="scientific">Deefgea tanakiae</name>
    <dbReference type="NCBI Taxonomy" id="2865840"/>
    <lineage>
        <taxon>Bacteria</taxon>
        <taxon>Pseudomonadati</taxon>
        <taxon>Pseudomonadota</taxon>
        <taxon>Betaproteobacteria</taxon>
        <taxon>Neisseriales</taxon>
        <taxon>Chitinibacteraceae</taxon>
        <taxon>Deefgea</taxon>
    </lineage>
</organism>
<dbReference type="RefSeq" id="WP_221005840.1">
    <property type="nucleotide sequence ID" value="NZ_CP081150.1"/>
</dbReference>
<gene>
    <name evidence="1" type="ORF">K4H28_14415</name>
</gene>
<keyword evidence="2" id="KW-1185">Reference proteome</keyword>
<name>A0ABX8Z7Y5_9NEIS</name>
<reference evidence="1 2" key="1">
    <citation type="submission" date="2021-08" db="EMBL/GenBank/DDBJ databases">
        <title>complete genome sequencing of Deefgea sp. D25.</title>
        <authorList>
            <person name="Bae J.-W."/>
            <person name="Gim D.-H."/>
        </authorList>
    </citation>
    <scope>NUCLEOTIDE SEQUENCE [LARGE SCALE GENOMIC DNA]</scope>
    <source>
        <strain evidence="1 2">D25</strain>
    </source>
</reference>
<protein>
    <submittedName>
        <fullName evidence="1">Uncharacterized protein</fullName>
    </submittedName>
</protein>
<sequence>MLATDTEQQLKTMLSLAGFNYESPDILLGWKVFKEFAAMPVEGVDSGILWQIGCYSFTGKKLCHLDFVRQFIFKDEDGEYDGMEQLHFEFTCQPTSELLELERNHWSFDHQSLTEYFATVECFPEFEIAKLHIGWTATVSQEPV</sequence>
<accession>A0ABX8Z7Y5</accession>
<dbReference type="Proteomes" id="UP000825679">
    <property type="component" value="Chromosome"/>
</dbReference>